<proteinExistence type="predicted"/>
<organism evidence="5 6">
    <name type="scientific">Aliikangiella marina</name>
    <dbReference type="NCBI Taxonomy" id="1712262"/>
    <lineage>
        <taxon>Bacteria</taxon>
        <taxon>Pseudomonadati</taxon>
        <taxon>Pseudomonadota</taxon>
        <taxon>Gammaproteobacteria</taxon>
        <taxon>Oceanospirillales</taxon>
        <taxon>Pleioneaceae</taxon>
        <taxon>Aliikangiella</taxon>
    </lineage>
</organism>
<dbReference type="SUPFAM" id="SSF53300">
    <property type="entry name" value="vWA-like"/>
    <property type="match status" value="1"/>
</dbReference>
<feature type="compositionally biased region" description="Acidic residues" evidence="1">
    <location>
        <begin position="521"/>
        <end position="562"/>
    </location>
</feature>
<evidence type="ECO:0000313" key="5">
    <source>
        <dbReference type="EMBL" id="TQV77002.1"/>
    </source>
</evidence>
<dbReference type="CDD" id="cd00198">
    <property type="entry name" value="vWFA"/>
    <property type="match status" value="1"/>
</dbReference>
<sequence length="616" mass="68136">MKILKIVVLFVLSVGISFSTGVALAAEQAEKPDVRLLIDISGSMKQNDPNNLRIPALQLVTNLMPQGADAGVWAFGKYVNMMVKLSPVDEKWQIQATQTANKINSAGLFTNIGGVLERASYGWTRPDASEKRSMILLTDGMVDISKDPAVNAKERERILNQVLPKLVQANVAIHTIALSQNADHDLLKALSSQTDGWYQAVENADDLQRVFLKIFEQSAARDSLPLTDNQFKVDSSIEEMTLLVFKKSSSDKSKLVTPDGAVIQDASADGKVRWFSTQGYDLITVKAPQVGDWRIDADIDPDNRVMVVSNLKLQVSDVPNNLLAGEAIDYQVTLLEDGQPIDRQDFLDLVNAQLIQKKQGSTNRLAMFFDSGKSQFKQNFFTDSFEGVLDLTLEVKSPTFERTRNHAVNIYGSPLIHDVLVSNEESQPHQVSFIVRDDIVKSETLIVNATVTAPDQEKRYLVLDDLNKPIEIPVFPAGGDFSIGLDIKGQSILGREFTVTPEPIVFSTLPTPAYLAAQVPEEPDVEEPVIEEPATDEASDSAEEETQDAAPETEEPVIEEPQEPQTDWTMWLYIGLGINIVLIVLGIFAWKVIKKKKQQGTTQLTDELGIEEDSDE</sequence>
<dbReference type="Gene3D" id="3.40.50.410">
    <property type="entry name" value="von Willebrand factor, type A domain"/>
    <property type="match status" value="1"/>
</dbReference>
<evidence type="ECO:0000256" key="2">
    <source>
        <dbReference type="SAM" id="Phobius"/>
    </source>
</evidence>
<comment type="caution">
    <text evidence="5">The sequence shown here is derived from an EMBL/GenBank/DDBJ whole genome shotgun (WGS) entry which is preliminary data.</text>
</comment>
<dbReference type="InterPro" id="IPR036465">
    <property type="entry name" value="vWFA_dom_sf"/>
</dbReference>
<dbReference type="SMART" id="SM00327">
    <property type="entry name" value="VWA"/>
    <property type="match status" value="1"/>
</dbReference>
<dbReference type="OrthoDB" id="798937at2"/>
<keyword evidence="2" id="KW-0812">Transmembrane</keyword>
<protein>
    <submittedName>
        <fullName evidence="5">VWA domain-containing protein</fullName>
    </submittedName>
</protein>
<keyword evidence="2" id="KW-0472">Membrane</keyword>
<feature type="region of interest" description="Disordered" evidence="1">
    <location>
        <begin position="521"/>
        <end position="564"/>
    </location>
</feature>
<accession>A0A545TIE8</accession>
<dbReference type="Proteomes" id="UP000317839">
    <property type="component" value="Unassembled WGS sequence"/>
</dbReference>
<feature type="chain" id="PRO_5021840297" evidence="3">
    <location>
        <begin position="26"/>
        <end position="616"/>
    </location>
</feature>
<dbReference type="PROSITE" id="PS50234">
    <property type="entry name" value="VWFA"/>
    <property type="match status" value="1"/>
</dbReference>
<dbReference type="InterPro" id="IPR056475">
    <property type="entry name" value="GBD_Hemicentin/VWA7"/>
</dbReference>
<evidence type="ECO:0000313" key="6">
    <source>
        <dbReference type="Proteomes" id="UP000317839"/>
    </source>
</evidence>
<dbReference type="RefSeq" id="WP_142888362.1">
    <property type="nucleotide sequence ID" value="NZ_VIKR01000001.1"/>
</dbReference>
<feature type="transmembrane region" description="Helical" evidence="2">
    <location>
        <begin position="570"/>
        <end position="590"/>
    </location>
</feature>
<evidence type="ECO:0000256" key="1">
    <source>
        <dbReference type="SAM" id="MobiDB-lite"/>
    </source>
</evidence>
<dbReference type="Pfam" id="PF00092">
    <property type="entry name" value="VWA"/>
    <property type="match status" value="1"/>
</dbReference>
<dbReference type="AlphaFoldDB" id="A0A545TIE8"/>
<evidence type="ECO:0000256" key="3">
    <source>
        <dbReference type="SAM" id="SignalP"/>
    </source>
</evidence>
<name>A0A545TIE8_9GAMM</name>
<keyword evidence="6" id="KW-1185">Reference proteome</keyword>
<keyword evidence="3" id="KW-0732">Signal</keyword>
<feature type="signal peptide" evidence="3">
    <location>
        <begin position="1"/>
        <end position="25"/>
    </location>
</feature>
<dbReference type="Pfam" id="PF23560">
    <property type="entry name" value="GBD_Hemicentin"/>
    <property type="match status" value="1"/>
</dbReference>
<dbReference type="EMBL" id="VIKR01000001">
    <property type="protein sequence ID" value="TQV77002.1"/>
    <property type="molecule type" value="Genomic_DNA"/>
</dbReference>
<keyword evidence="2" id="KW-1133">Transmembrane helix</keyword>
<feature type="domain" description="VWFA" evidence="4">
    <location>
        <begin position="33"/>
        <end position="214"/>
    </location>
</feature>
<evidence type="ECO:0000259" key="4">
    <source>
        <dbReference type="PROSITE" id="PS50234"/>
    </source>
</evidence>
<reference evidence="5 6" key="1">
    <citation type="submission" date="2019-06" db="EMBL/GenBank/DDBJ databases">
        <title>Draft genome of Aliikangiella marina GYP-15.</title>
        <authorList>
            <person name="Wang G."/>
        </authorList>
    </citation>
    <scope>NUCLEOTIDE SEQUENCE [LARGE SCALE GENOMIC DNA]</scope>
    <source>
        <strain evidence="5 6">GYP-15</strain>
    </source>
</reference>
<dbReference type="InterPro" id="IPR002035">
    <property type="entry name" value="VWF_A"/>
</dbReference>
<gene>
    <name evidence="5" type="ORF">FLL45_03345</name>
</gene>